<dbReference type="AlphaFoldDB" id="A0A0G4FMH7"/>
<gene>
    <name evidence="2" type="ORF">Cvel_3525</name>
</gene>
<accession>A0A0G4FMH7</accession>
<proteinExistence type="predicted"/>
<evidence type="ECO:0000313" key="2">
    <source>
        <dbReference type="EMBL" id="CEM15349.1"/>
    </source>
</evidence>
<dbReference type="EMBL" id="CDMZ01000485">
    <property type="protein sequence ID" value="CEM15349.1"/>
    <property type="molecule type" value="Genomic_DNA"/>
</dbReference>
<organism evidence="2">
    <name type="scientific">Chromera velia CCMP2878</name>
    <dbReference type="NCBI Taxonomy" id="1169474"/>
    <lineage>
        <taxon>Eukaryota</taxon>
        <taxon>Sar</taxon>
        <taxon>Alveolata</taxon>
        <taxon>Colpodellida</taxon>
        <taxon>Chromeraceae</taxon>
        <taxon>Chromera</taxon>
    </lineage>
</organism>
<feature type="compositionally biased region" description="Pro residues" evidence="1">
    <location>
        <begin position="1"/>
        <end position="12"/>
    </location>
</feature>
<protein>
    <submittedName>
        <fullName evidence="2">Uncharacterized protein</fullName>
    </submittedName>
</protein>
<evidence type="ECO:0000256" key="1">
    <source>
        <dbReference type="SAM" id="MobiDB-lite"/>
    </source>
</evidence>
<reference evidence="2" key="1">
    <citation type="submission" date="2014-11" db="EMBL/GenBank/DDBJ databases">
        <authorList>
            <person name="Otto D Thomas"/>
            <person name="Naeem Raeece"/>
        </authorList>
    </citation>
    <scope>NUCLEOTIDE SEQUENCE</scope>
</reference>
<sequence>MAGLPPGSPPGPSHSLAHQRNLQSKLNERLPPAKALIERVEGLAGKLYRLHDDPQRLAAEWQQLPDEEQTRMVAQLCEDLEDPDCFQEAGDVLIAVLPVSSRTALIWAARWLHRLRTETAFPTARRNVLRILWDSGMLHDDYEKWMN</sequence>
<feature type="region of interest" description="Disordered" evidence="1">
    <location>
        <begin position="1"/>
        <end position="22"/>
    </location>
</feature>
<name>A0A0G4FMH7_9ALVE</name>
<dbReference type="VEuPathDB" id="CryptoDB:Cvel_3525"/>